<evidence type="ECO:0000313" key="4">
    <source>
        <dbReference type="EMBL" id="SPX53874.1"/>
    </source>
</evidence>
<evidence type="ECO:0000259" key="3">
    <source>
        <dbReference type="Pfam" id="PF00005"/>
    </source>
</evidence>
<protein>
    <submittedName>
        <fullName evidence="4">Histidine ABC transporter</fullName>
    </submittedName>
</protein>
<dbReference type="PANTHER" id="PTHR43166">
    <property type="entry name" value="AMINO ACID IMPORT ATP-BINDING PROTEIN"/>
    <property type="match status" value="1"/>
</dbReference>
<accession>A0A2X1QEG1</accession>
<organism evidence="4 5">
    <name type="scientific">Klebsiella pneumoniae</name>
    <dbReference type="NCBI Taxonomy" id="573"/>
    <lineage>
        <taxon>Bacteria</taxon>
        <taxon>Pseudomonadati</taxon>
        <taxon>Pseudomonadota</taxon>
        <taxon>Gammaproteobacteria</taxon>
        <taxon>Enterobacterales</taxon>
        <taxon>Enterobacteriaceae</taxon>
        <taxon>Klebsiella/Raoultella group</taxon>
        <taxon>Klebsiella</taxon>
        <taxon>Klebsiella pneumoniae complex</taxon>
    </lineage>
</organism>
<gene>
    <name evidence="4" type="primary">hisP_2</name>
    <name evidence="4" type="ORF">NCTC9601_01006</name>
</gene>
<comment type="subcellular location">
    <subcellularLocation>
        <location evidence="1">Cell inner membrane</location>
        <topology evidence="1">Peripheral membrane protein</topology>
    </subcellularLocation>
</comment>
<keyword evidence="2" id="KW-0813">Transport</keyword>
<evidence type="ECO:0000313" key="5">
    <source>
        <dbReference type="Proteomes" id="UP000251123"/>
    </source>
</evidence>
<dbReference type="PANTHER" id="PTHR43166:SF15">
    <property type="entry name" value="HISTIDINE TRANSPORT ATP-BINDING PROTEIN HISP"/>
    <property type="match status" value="1"/>
</dbReference>
<reference evidence="4 5" key="1">
    <citation type="submission" date="2018-06" db="EMBL/GenBank/DDBJ databases">
        <authorList>
            <consortium name="Pathogen Informatics"/>
            <person name="Doyle S."/>
        </authorList>
    </citation>
    <scope>NUCLEOTIDE SEQUENCE [LARGE SCALE GENOMIC DNA]</scope>
    <source>
        <strain evidence="4 5">NCTC9601</strain>
    </source>
</reference>
<dbReference type="InterPro" id="IPR003439">
    <property type="entry name" value="ABC_transporter-like_ATP-bd"/>
</dbReference>
<feature type="domain" description="ABC transporter" evidence="3">
    <location>
        <begin position="21"/>
        <end position="66"/>
    </location>
</feature>
<name>A0A2X1QEG1_KLEPN</name>
<evidence type="ECO:0000256" key="2">
    <source>
        <dbReference type="ARBA" id="ARBA00022448"/>
    </source>
</evidence>
<dbReference type="AlphaFoldDB" id="A0A2X1QEG1"/>
<dbReference type="SUPFAM" id="SSF52540">
    <property type="entry name" value="P-loop containing nucleoside triphosphate hydrolases"/>
    <property type="match status" value="1"/>
</dbReference>
<dbReference type="InterPro" id="IPR050086">
    <property type="entry name" value="MetN_ABC_transporter-like"/>
</dbReference>
<proteinExistence type="predicted"/>
<dbReference type="Pfam" id="PF00005">
    <property type="entry name" value="ABC_tran"/>
    <property type="match status" value="1"/>
</dbReference>
<dbReference type="EMBL" id="UASN01000012">
    <property type="protein sequence ID" value="SPX53874.1"/>
    <property type="molecule type" value="Genomic_DNA"/>
</dbReference>
<dbReference type="Gene3D" id="3.40.50.300">
    <property type="entry name" value="P-loop containing nucleotide triphosphate hydrolases"/>
    <property type="match status" value="1"/>
</dbReference>
<dbReference type="GO" id="GO:0016887">
    <property type="term" value="F:ATP hydrolysis activity"/>
    <property type="evidence" value="ECO:0007669"/>
    <property type="project" value="InterPro"/>
</dbReference>
<dbReference type="GO" id="GO:0005886">
    <property type="term" value="C:plasma membrane"/>
    <property type="evidence" value="ECO:0007669"/>
    <property type="project" value="UniProtKB-SubCell"/>
</dbReference>
<dbReference type="Proteomes" id="UP000251123">
    <property type="component" value="Unassembled WGS sequence"/>
</dbReference>
<dbReference type="GO" id="GO:0005524">
    <property type="term" value="F:ATP binding"/>
    <property type="evidence" value="ECO:0007669"/>
    <property type="project" value="InterPro"/>
</dbReference>
<sequence length="74" mass="7919">MSDNKLNVIDLHKRYGEHEVLKGVSLQAKAGDVISIIGSSGSGKSTFLRCINFLEKPSEGTIVVSGPKYWPGTG</sequence>
<evidence type="ECO:0000256" key="1">
    <source>
        <dbReference type="ARBA" id="ARBA00004417"/>
    </source>
</evidence>
<dbReference type="InterPro" id="IPR027417">
    <property type="entry name" value="P-loop_NTPase"/>
</dbReference>